<dbReference type="InterPro" id="IPR036822">
    <property type="entry name" value="CutC-like_dom_sf"/>
</dbReference>
<gene>
    <name evidence="2" type="primary">cutC</name>
    <name evidence="3" type="ORF">MOP44_06325</name>
</gene>
<sequence length="245" mass="25933">MKLEVCVDSVESSIAAAKGGAERIELCSALSEDGITPSVGLIDIVRRCVDIDVFVIIRPRGGSFVYSEPELEVMRSDISAAKTRGVNGVVLGLLNEDGTIDRPHTTELIELARPMEVTFHRAFDASQNLSDALEDVIACGADRLLTAGGPSDAMNNLDSLAALQAQAAGRIRIMAGGGIRIGNVREIALRTGIAEMHTSLNSKGQDSGFDGGGGPDTVRDAGYYVVKQSDVEAFRSALREISVRS</sequence>
<dbReference type="GO" id="GO:0005507">
    <property type="term" value="F:copper ion binding"/>
    <property type="evidence" value="ECO:0007669"/>
    <property type="project" value="TreeGrafter"/>
</dbReference>
<evidence type="ECO:0000313" key="3">
    <source>
        <dbReference type="EMBL" id="UWZ85553.1"/>
    </source>
</evidence>
<dbReference type="Proteomes" id="UP001059380">
    <property type="component" value="Chromosome"/>
</dbReference>
<accession>A0A9J7BSJ4</accession>
<dbReference type="FunFam" id="3.20.20.380:FF:000001">
    <property type="entry name" value="Copper homeostasis protein CutC"/>
    <property type="match status" value="1"/>
</dbReference>
<dbReference type="InterPro" id="IPR005627">
    <property type="entry name" value="CutC-like"/>
</dbReference>
<comment type="caution">
    <text evidence="2">Once thought to be involved in copper homeostasis, experiments in E.coli have shown this is not the case.</text>
</comment>
<proteinExistence type="inferred from homology"/>
<dbReference type="KEGG" id="orp:MOP44_06325"/>
<keyword evidence="2" id="KW-0963">Cytoplasm</keyword>
<dbReference type="GO" id="GO:0005737">
    <property type="term" value="C:cytoplasm"/>
    <property type="evidence" value="ECO:0007669"/>
    <property type="project" value="UniProtKB-SubCell"/>
</dbReference>
<protein>
    <recommendedName>
        <fullName evidence="2">PF03932 family protein CutC</fullName>
    </recommendedName>
</protein>
<keyword evidence="4" id="KW-1185">Reference proteome</keyword>
<reference evidence="3" key="1">
    <citation type="submission" date="2021-04" db="EMBL/GenBank/DDBJ databases">
        <title>Phylogenetic analysis of Acidobacteriaceae.</title>
        <authorList>
            <person name="Qiu L."/>
            <person name="Zhang Q."/>
        </authorList>
    </citation>
    <scope>NUCLEOTIDE SEQUENCE</scope>
    <source>
        <strain evidence="3">DSM 25168</strain>
    </source>
</reference>
<dbReference type="EMBL" id="CP093313">
    <property type="protein sequence ID" value="UWZ85553.1"/>
    <property type="molecule type" value="Genomic_DNA"/>
</dbReference>
<dbReference type="PANTHER" id="PTHR12598">
    <property type="entry name" value="COPPER HOMEOSTASIS PROTEIN CUTC"/>
    <property type="match status" value="1"/>
</dbReference>
<evidence type="ECO:0000256" key="2">
    <source>
        <dbReference type="HAMAP-Rule" id="MF_00795"/>
    </source>
</evidence>
<dbReference type="Gene3D" id="3.20.20.380">
    <property type="entry name" value="Copper homeostasis (CutC) domain"/>
    <property type="match status" value="1"/>
</dbReference>
<name>A0A9J7BSJ4_9BACT</name>
<organism evidence="3 4">
    <name type="scientific">Occallatibacter riparius</name>
    <dbReference type="NCBI Taxonomy" id="1002689"/>
    <lineage>
        <taxon>Bacteria</taxon>
        <taxon>Pseudomonadati</taxon>
        <taxon>Acidobacteriota</taxon>
        <taxon>Terriglobia</taxon>
        <taxon>Terriglobales</taxon>
        <taxon>Acidobacteriaceae</taxon>
        <taxon>Occallatibacter</taxon>
    </lineage>
</organism>
<comment type="similarity">
    <text evidence="1 2">Belongs to the CutC family.</text>
</comment>
<dbReference type="RefSeq" id="WP_260795114.1">
    <property type="nucleotide sequence ID" value="NZ_CP093313.1"/>
</dbReference>
<comment type="subcellular location">
    <subcellularLocation>
        <location evidence="2">Cytoplasm</location>
    </subcellularLocation>
</comment>
<dbReference type="AlphaFoldDB" id="A0A9J7BSJ4"/>
<dbReference type="SUPFAM" id="SSF110395">
    <property type="entry name" value="CutC-like"/>
    <property type="match status" value="1"/>
</dbReference>
<dbReference type="PANTHER" id="PTHR12598:SF0">
    <property type="entry name" value="COPPER HOMEOSTASIS PROTEIN CUTC HOMOLOG"/>
    <property type="match status" value="1"/>
</dbReference>
<evidence type="ECO:0000256" key="1">
    <source>
        <dbReference type="ARBA" id="ARBA00007768"/>
    </source>
</evidence>
<dbReference type="HAMAP" id="MF_00795">
    <property type="entry name" value="CutC"/>
    <property type="match status" value="1"/>
</dbReference>
<dbReference type="Pfam" id="PF03932">
    <property type="entry name" value="CutC"/>
    <property type="match status" value="1"/>
</dbReference>
<evidence type="ECO:0000313" key="4">
    <source>
        <dbReference type="Proteomes" id="UP001059380"/>
    </source>
</evidence>